<feature type="domain" description="Gfo/Idh/MocA-like oxidoreductase N-terminal" evidence="2">
    <location>
        <begin position="21"/>
        <end position="137"/>
    </location>
</feature>
<dbReference type="PANTHER" id="PTHR43818:SF11">
    <property type="entry name" value="BCDNA.GH03377"/>
    <property type="match status" value="1"/>
</dbReference>
<dbReference type="EnsemblProtists" id="EKX32331">
    <property type="protein sequence ID" value="EKX32331"/>
    <property type="gene ID" value="GUITHDRAFT_148697"/>
</dbReference>
<dbReference type="Gene3D" id="3.40.50.720">
    <property type="entry name" value="NAD(P)-binding Rossmann-like Domain"/>
    <property type="match status" value="1"/>
</dbReference>
<dbReference type="GeneID" id="17289058"/>
<reference evidence="4" key="3">
    <citation type="submission" date="2015-06" db="UniProtKB">
        <authorList>
            <consortium name="EnsemblProtists"/>
        </authorList>
    </citation>
    <scope>IDENTIFICATION</scope>
</reference>
<gene>
    <name evidence="3" type="ORF">GUITHDRAFT_148697</name>
</gene>
<dbReference type="SUPFAM" id="SSF51735">
    <property type="entry name" value="NAD(P)-binding Rossmann-fold domains"/>
    <property type="match status" value="1"/>
</dbReference>
<dbReference type="OrthoDB" id="64915at2759"/>
<dbReference type="PANTHER" id="PTHR43818">
    <property type="entry name" value="BCDNA.GH03377"/>
    <property type="match status" value="1"/>
</dbReference>
<dbReference type="PaxDb" id="55529-EKX32331"/>
<dbReference type="GO" id="GO:0000166">
    <property type="term" value="F:nucleotide binding"/>
    <property type="evidence" value="ECO:0007669"/>
    <property type="project" value="InterPro"/>
</dbReference>
<dbReference type="KEGG" id="gtt:GUITHDRAFT_148697"/>
<evidence type="ECO:0000256" key="1">
    <source>
        <dbReference type="ARBA" id="ARBA00023002"/>
    </source>
</evidence>
<name>L1I7V6_GUITC</name>
<accession>L1I7V6</accession>
<dbReference type="GO" id="GO:0016491">
    <property type="term" value="F:oxidoreductase activity"/>
    <property type="evidence" value="ECO:0007669"/>
    <property type="project" value="UniProtKB-KW"/>
</dbReference>
<proteinExistence type="predicted"/>
<evidence type="ECO:0000313" key="3">
    <source>
        <dbReference type="EMBL" id="EKX32331.1"/>
    </source>
</evidence>
<dbReference type="EMBL" id="JH993196">
    <property type="protein sequence ID" value="EKX32331.1"/>
    <property type="molecule type" value="Genomic_DNA"/>
</dbReference>
<keyword evidence="5" id="KW-1185">Reference proteome</keyword>
<reference evidence="5" key="2">
    <citation type="submission" date="2012-11" db="EMBL/GenBank/DDBJ databases">
        <authorList>
            <person name="Kuo A."/>
            <person name="Curtis B.A."/>
            <person name="Tanifuji G."/>
            <person name="Burki F."/>
            <person name="Gruber A."/>
            <person name="Irimia M."/>
            <person name="Maruyama S."/>
            <person name="Arias M.C."/>
            <person name="Ball S.G."/>
            <person name="Gile G.H."/>
            <person name="Hirakawa Y."/>
            <person name="Hopkins J.F."/>
            <person name="Rensing S.A."/>
            <person name="Schmutz J."/>
            <person name="Symeonidi A."/>
            <person name="Elias M."/>
            <person name="Eveleigh R.J."/>
            <person name="Herman E.K."/>
            <person name="Klute M.J."/>
            <person name="Nakayama T."/>
            <person name="Obornik M."/>
            <person name="Reyes-Prieto A."/>
            <person name="Armbrust E.V."/>
            <person name="Aves S.J."/>
            <person name="Beiko R.G."/>
            <person name="Coutinho P."/>
            <person name="Dacks J.B."/>
            <person name="Durnford D.G."/>
            <person name="Fast N.M."/>
            <person name="Green B.R."/>
            <person name="Grisdale C."/>
            <person name="Hempe F."/>
            <person name="Henrissat B."/>
            <person name="Hoppner M.P."/>
            <person name="Ishida K.-I."/>
            <person name="Kim E."/>
            <person name="Koreny L."/>
            <person name="Kroth P.G."/>
            <person name="Liu Y."/>
            <person name="Malik S.-B."/>
            <person name="Maier U.G."/>
            <person name="McRose D."/>
            <person name="Mock T."/>
            <person name="Neilson J.A."/>
            <person name="Onodera N.T."/>
            <person name="Poole A.M."/>
            <person name="Pritham E.J."/>
            <person name="Richards T.A."/>
            <person name="Rocap G."/>
            <person name="Roy S.W."/>
            <person name="Sarai C."/>
            <person name="Schaack S."/>
            <person name="Shirato S."/>
            <person name="Slamovits C.H."/>
            <person name="Spencer D.F."/>
            <person name="Suzuki S."/>
            <person name="Worden A.Z."/>
            <person name="Zauner S."/>
            <person name="Barry K."/>
            <person name="Bell C."/>
            <person name="Bharti A.K."/>
            <person name="Crow J.A."/>
            <person name="Grimwood J."/>
            <person name="Kramer R."/>
            <person name="Lindquist E."/>
            <person name="Lucas S."/>
            <person name="Salamov A."/>
            <person name="McFadden G.I."/>
            <person name="Lane C.E."/>
            <person name="Keeling P.J."/>
            <person name="Gray M.W."/>
            <person name="Grigoriev I.V."/>
            <person name="Archibald J.M."/>
        </authorList>
    </citation>
    <scope>NUCLEOTIDE SEQUENCE</scope>
    <source>
        <strain evidence="5">CCMP2712</strain>
    </source>
</reference>
<dbReference type="InterPro" id="IPR050463">
    <property type="entry name" value="Gfo/Idh/MocA_oxidrdct_glycsds"/>
</dbReference>
<evidence type="ECO:0000313" key="4">
    <source>
        <dbReference type="EnsemblProtists" id="EKX32331"/>
    </source>
</evidence>
<dbReference type="HOGENOM" id="CLU_1263634_0_0_1"/>
<dbReference type="AlphaFoldDB" id="L1I7V6"/>
<protein>
    <recommendedName>
        <fullName evidence="2">Gfo/Idh/MocA-like oxidoreductase N-terminal domain-containing protein</fullName>
    </recommendedName>
</protein>
<keyword evidence="1" id="KW-0560">Oxidoreductase</keyword>
<evidence type="ECO:0000313" key="5">
    <source>
        <dbReference type="Proteomes" id="UP000011087"/>
    </source>
</evidence>
<dbReference type="RefSeq" id="XP_005819311.1">
    <property type="nucleotide sequence ID" value="XM_005819254.1"/>
</dbReference>
<dbReference type="InterPro" id="IPR036291">
    <property type="entry name" value="NAD(P)-bd_dom_sf"/>
</dbReference>
<sequence length="219" mass="23974">MEESRQMLAGDAGSIQQLKELRVAMVGCGWFARKAHIPALLRAEESSMNVLGVKIRLVALCSRTNASIEQAKRRLGRGRASSIASFTSIDDLLGGCEFDIADLALPIPDMANAVSKCLNAGKIVISEKPAAGSLQQTVSELCSAIEGLEKLPSKGWRGEYLHNNEKEEDEDGGWVLDVGVHFVYILHRQACALMIVQMKLYGLNEILRSLKLNFIMKMG</sequence>
<dbReference type="InterPro" id="IPR000683">
    <property type="entry name" value="Gfo/Idh/MocA-like_OxRdtase_N"/>
</dbReference>
<reference evidence="3 5" key="1">
    <citation type="journal article" date="2012" name="Nature">
        <title>Algal genomes reveal evolutionary mosaicism and the fate of nucleomorphs.</title>
        <authorList>
            <consortium name="DOE Joint Genome Institute"/>
            <person name="Curtis B.A."/>
            <person name="Tanifuji G."/>
            <person name="Burki F."/>
            <person name="Gruber A."/>
            <person name="Irimia M."/>
            <person name="Maruyama S."/>
            <person name="Arias M.C."/>
            <person name="Ball S.G."/>
            <person name="Gile G.H."/>
            <person name="Hirakawa Y."/>
            <person name="Hopkins J.F."/>
            <person name="Kuo A."/>
            <person name="Rensing S.A."/>
            <person name="Schmutz J."/>
            <person name="Symeonidi A."/>
            <person name="Elias M."/>
            <person name="Eveleigh R.J."/>
            <person name="Herman E.K."/>
            <person name="Klute M.J."/>
            <person name="Nakayama T."/>
            <person name="Obornik M."/>
            <person name="Reyes-Prieto A."/>
            <person name="Armbrust E.V."/>
            <person name="Aves S.J."/>
            <person name="Beiko R.G."/>
            <person name="Coutinho P."/>
            <person name="Dacks J.B."/>
            <person name="Durnford D.G."/>
            <person name="Fast N.M."/>
            <person name="Green B.R."/>
            <person name="Grisdale C.J."/>
            <person name="Hempel F."/>
            <person name="Henrissat B."/>
            <person name="Hoppner M.P."/>
            <person name="Ishida K."/>
            <person name="Kim E."/>
            <person name="Koreny L."/>
            <person name="Kroth P.G."/>
            <person name="Liu Y."/>
            <person name="Malik S.B."/>
            <person name="Maier U.G."/>
            <person name="McRose D."/>
            <person name="Mock T."/>
            <person name="Neilson J.A."/>
            <person name="Onodera N.T."/>
            <person name="Poole A.M."/>
            <person name="Pritham E.J."/>
            <person name="Richards T.A."/>
            <person name="Rocap G."/>
            <person name="Roy S.W."/>
            <person name="Sarai C."/>
            <person name="Schaack S."/>
            <person name="Shirato S."/>
            <person name="Slamovits C.H."/>
            <person name="Spencer D.F."/>
            <person name="Suzuki S."/>
            <person name="Worden A.Z."/>
            <person name="Zauner S."/>
            <person name="Barry K."/>
            <person name="Bell C."/>
            <person name="Bharti A.K."/>
            <person name="Crow J.A."/>
            <person name="Grimwood J."/>
            <person name="Kramer R."/>
            <person name="Lindquist E."/>
            <person name="Lucas S."/>
            <person name="Salamov A."/>
            <person name="McFadden G.I."/>
            <person name="Lane C.E."/>
            <person name="Keeling P.J."/>
            <person name="Gray M.W."/>
            <person name="Grigoriev I.V."/>
            <person name="Archibald J.M."/>
        </authorList>
    </citation>
    <scope>NUCLEOTIDE SEQUENCE</scope>
    <source>
        <strain evidence="3 5">CCMP2712</strain>
    </source>
</reference>
<dbReference type="Proteomes" id="UP000011087">
    <property type="component" value="Unassembled WGS sequence"/>
</dbReference>
<dbReference type="Pfam" id="PF01408">
    <property type="entry name" value="GFO_IDH_MocA"/>
    <property type="match status" value="1"/>
</dbReference>
<organism evidence="3">
    <name type="scientific">Guillardia theta (strain CCMP2712)</name>
    <name type="common">Cryptophyte</name>
    <dbReference type="NCBI Taxonomy" id="905079"/>
    <lineage>
        <taxon>Eukaryota</taxon>
        <taxon>Cryptophyceae</taxon>
        <taxon>Pyrenomonadales</taxon>
        <taxon>Geminigeraceae</taxon>
        <taxon>Guillardia</taxon>
    </lineage>
</organism>
<evidence type="ECO:0000259" key="2">
    <source>
        <dbReference type="Pfam" id="PF01408"/>
    </source>
</evidence>
<dbReference type="STRING" id="905079.L1I7V6"/>